<dbReference type="EMBL" id="DYWX01000081">
    <property type="protein sequence ID" value="HJF28141.1"/>
    <property type="molecule type" value="Genomic_DNA"/>
</dbReference>
<evidence type="ECO:0000256" key="1">
    <source>
        <dbReference type="SAM" id="SignalP"/>
    </source>
</evidence>
<reference evidence="2" key="1">
    <citation type="journal article" date="2021" name="PeerJ">
        <title>Extensive microbial diversity within the chicken gut microbiome revealed by metagenomics and culture.</title>
        <authorList>
            <person name="Gilroy R."/>
            <person name="Ravi A."/>
            <person name="Getino M."/>
            <person name="Pursley I."/>
            <person name="Horton D.L."/>
            <person name="Alikhan N.F."/>
            <person name="Baker D."/>
            <person name="Gharbi K."/>
            <person name="Hall N."/>
            <person name="Watson M."/>
            <person name="Adriaenssens E.M."/>
            <person name="Foster-Nyarko E."/>
            <person name="Jarju S."/>
            <person name="Secka A."/>
            <person name="Antonio M."/>
            <person name="Oren A."/>
            <person name="Chaudhuri R.R."/>
            <person name="La Ragione R."/>
            <person name="Hildebrand F."/>
            <person name="Pallen M.J."/>
        </authorList>
    </citation>
    <scope>NUCLEOTIDE SEQUENCE</scope>
    <source>
        <strain evidence="2">CHK135-1449</strain>
    </source>
</reference>
<keyword evidence="1" id="KW-0732">Signal</keyword>
<comment type="caution">
    <text evidence="2">The sequence shown here is derived from an EMBL/GenBank/DDBJ whole genome shotgun (WGS) entry which is preliminary data.</text>
</comment>
<reference evidence="2" key="2">
    <citation type="submission" date="2021-09" db="EMBL/GenBank/DDBJ databases">
        <authorList>
            <person name="Gilroy R."/>
        </authorList>
    </citation>
    <scope>NUCLEOTIDE SEQUENCE</scope>
    <source>
        <strain evidence="2">CHK135-1449</strain>
    </source>
</reference>
<name>A0A9D2ZYX1_ACILW</name>
<dbReference type="InterPro" id="IPR026387">
    <property type="entry name" value="OMP_w_GlyGly"/>
</dbReference>
<feature type="signal peptide" evidence="1">
    <location>
        <begin position="1"/>
        <end position="22"/>
    </location>
</feature>
<accession>A0A9D2ZYX1</accession>
<dbReference type="AlphaFoldDB" id="A0A9D2ZYX1"/>
<evidence type="ECO:0000313" key="3">
    <source>
        <dbReference type="Proteomes" id="UP000787156"/>
    </source>
</evidence>
<proteinExistence type="predicted"/>
<organism evidence="2 3">
    <name type="scientific">Acinetobacter lwoffii</name>
    <dbReference type="NCBI Taxonomy" id="28090"/>
    <lineage>
        <taxon>Bacteria</taxon>
        <taxon>Pseudomonadati</taxon>
        <taxon>Pseudomonadota</taxon>
        <taxon>Gammaproteobacteria</taxon>
        <taxon>Moraxellales</taxon>
        <taxon>Moraxellaceae</taxon>
        <taxon>Acinetobacter</taxon>
    </lineage>
</organism>
<protein>
    <submittedName>
        <fullName evidence="2">TIGR04219 family outer membrane beta-barrel protein</fullName>
    </submittedName>
</protein>
<gene>
    <name evidence="2" type="ORF">K8V79_07830</name>
</gene>
<dbReference type="Proteomes" id="UP000787156">
    <property type="component" value="Unassembled WGS sequence"/>
</dbReference>
<evidence type="ECO:0000313" key="2">
    <source>
        <dbReference type="EMBL" id="HJF28141.1"/>
    </source>
</evidence>
<sequence>MKQITILTALFLGCGLTTFSHADVLGLKADLSYWNFEGYSENTTRHPVPEYQHVLDRQGTAQLSVALEHPVPIIPNVKIKYVNLDSQSKEDIPGLSADIQLDRIDYILYYEILDNIVSADLGLGLTNLQGTVQHRNAPYLTDYEADGYAALVYGQAGVKLPFTGLSAKAEAVLSRGSDTSLTDLQAEVQYNFIDNLLVDVGAKAGYRIMKIDAEQSQAPDLKLEFKGPYVGLDIHF</sequence>
<dbReference type="NCBIfam" id="TIGR04219">
    <property type="entry name" value="OMP_w_GlyGly"/>
    <property type="match status" value="1"/>
</dbReference>
<feature type="chain" id="PRO_5038789308" evidence="1">
    <location>
        <begin position="23"/>
        <end position="236"/>
    </location>
</feature>